<dbReference type="Pfam" id="PF11945">
    <property type="entry name" value="WASH_WAHD"/>
    <property type="match status" value="3"/>
</dbReference>
<evidence type="ECO:0000313" key="5">
    <source>
        <dbReference type="EMBL" id="KAJ8941904.1"/>
    </source>
</evidence>
<feature type="domain" description="WASH1 WAHD" evidence="4">
    <location>
        <begin position="90"/>
        <end position="146"/>
    </location>
</feature>
<dbReference type="GO" id="GO:0005769">
    <property type="term" value="C:early endosome"/>
    <property type="evidence" value="ECO:0007669"/>
    <property type="project" value="InterPro"/>
</dbReference>
<dbReference type="GO" id="GO:0071203">
    <property type="term" value="C:WASH complex"/>
    <property type="evidence" value="ECO:0007669"/>
    <property type="project" value="InterPro"/>
</dbReference>
<evidence type="ECO:0000256" key="1">
    <source>
        <dbReference type="ARBA" id="ARBA00005602"/>
    </source>
</evidence>
<dbReference type="GO" id="GO:0006887">
    <property type="term" value="P:exocytosis"/>
    <property type="evidence" value="ECO:0007669"/>
    <property type="project" value="TreeGrafter"/>
</dbReference>
<dbReference type="GO" id="GO:0055037">
    <property type="term" value="C:recycling endosome"/>
    <property type="evidence" value="ECO:0007669"/>
    <property type="project" value="TreeGrafter"/>
</dbReference>
<dbReference type="EMBL" id="JAPWTK010000348">
    <property type="protein sequence ID" value="KAJ8941904.1"/>
    <property type="molecule type" value="Genomic_DNA"/>
</dbReference>
<evidence type="ECO:0000313" key="6">
    <source>
        <dbReference type="Proteomes" id="UP001162162"/>
    </source>
</evidence>
<dbReference type="InterPro" id="IPR028290">
    <property type="entry name" value="WASH1"/>
</dbReference>
<dbReference type="PANTHER" id="PTHR23331">
    <property type="entry name" value="CXYORF1"/>
    <property type="match status" value="1"/>
</dbReference>
<organism evidence="5 6">
    <name type="scientific">Aromia moschata</name>
    <dbReference type="NCBI Taxonomy" id="1265417"/>
    <lineage>
        <taxon>Eukaryota</taxon>
        <taxon>Metazoa</taxon>
        <taxon>Ecdysozoa</taxon>
        <taxon>Arthropoda</taxon>
        <taxon>Hexapoda</taxon>
        <taxon>Insecta</taxon>
        <taxon>Pterygota</taxon>
        <taxon>Neoptera</taxon>
        <taxon>Endopterygota</taxon>
        <taxon>Coleoptera</taxon>
        <taxon>Polyphaga</taxon>
        <taxon>Cucujiformia</taxon>
        <taxon>Chrysomeloidea</taxon>
        <taxon>Cerambycidae</taxon>
        <taxon>Cerambycinae</taxon>
        <taxon>Callichromatini</taxon>
        <taxon>Aromia</taxon>
    </lineage>
</organism>
<dbReference type="AlphaFoldDB" id="A0AAV8XS66"/>
<reference evidence="5" key="1">
    <citation type="journal article" date="2023" name="Insect Mol. Biol.">
        <title>Genome sequencing provides insights into the evolution of gene families encoding plant cell wall-degrading enzymes in longhorned beetles.</title>
        <authorList>
            <person name="Shin N.R."/>
            <person name="Okamura Y."/>
            <person name="Kirsch R."/>
            <person name="Pauchet Y."/>
        </authorList>
    </citation>
    <scope>NUCLEOTIDE SEQUENCE</scope>
    <source>
        <strain evidence="5">AMC_N1</strain>
    </source>
</reference>
<comment type="caution">
    <text evidence="5">The sequence shown here is derived from an EMBL/GenBank/DDBJ whole genome shotgun (WGS) entry which is preliminary data.</text>
</comment>
<dbReference type="GO" id="GO:0034314">
    <property type="term" value="P:Arp2/3 complex-mediated actin nucleation"/>
    <property type="evidence" value="ECO:0007669"/>
    <property type="project" value="InterPro"/>
</dbReference>
<evidence type="ECO:0000256" key="2">
    <source>
        <dbReference type="ARBA" id="ARBA00023203"/>
    </source>
</evidence>
<dbReference type="GO" id="GO:0042147">
    <property type="term" value="P:retrograde transport, endosome to Golgi"/>
    <property type="evidence" value="ECO:0007669"/>
    <property type="project" value="TreeGrafter"/>
</dbReference>
<name>A0AAV8XS66_9CUCU</name>
<accession>A0AAV8XS66</accession>
<proteinExistence type="inferred from homology"/>
<protein>
    <recommendedName>
        <fullName evidence="4">WASH1 WAHD domain-containing protein</fullName>
    </recommendedName>
</protein>
<dbReference type="Proteomes" id="UP001162162">
    <property type="component" value="Unassembled WGS sequence"/>
</dbReference>
<keyword evidence="6" id="KW-1185">Reference proteome</keyword>
<dbReference type="InterPro" id="IPR021854">
    <property type="entry name" value="WASH1_WAHD"/>
</dbReference>
<dbReference type="GO" id="GO:0032456">
    <property type="term" value="P:endocytic recycling"/>
    <property type="evidence" value="ECO:0007669"/>
    <property type="project" value="TreeGrafter"/>
</dbReference>
<evidence type="ECO:0000256" key="3">
    <source>
        <dbReference type="SAM" id="MobiDB-lite"/>
    </source>
</evidence>
<gene>
    <name evidence="5" type="ORF">NQ318_001759</name>
</gene>
<dbReference type="GO" id="GO:0005829">
    <property type="term" value="C:cytosol"/>
    <property type="evidence" value="ECO:0007669"/>
    <property type="project" value="GOC"/>
</dbReference>
<evidence type="ECO:0000259" key="4">
    <source>
        <dbReference type="Pfam" id="PF11945"/>
    </source>
</evidence>
<keyword evidence="2" id="KW-0009">Actin-binding</keyword>
<feature type="region of interest" description="Disordered" evidence="3">
    <location>
        <begin position="303"/>
        <end position="345"/>
    </location>
</feature>
<dbReference type="GO" id="GO:0043015">
    <property type="term" value="F:gamma-tubulin binding"/>
    <property type="evidence" value="ECO:0007669"/>
    <property type="project" value="TreeGrafter"/>
</dbReference>
<dbReference type="PANTHER" id="PTHR23331:SF1">
    <property type="entry name" value="WASH COMPLEX SUBUNIT 1"/>
    <property type="match status" value="1"/>
</dbReference>
<sequence>MNPNYTVPIIPQNLSKQETIIQIAEVLDHLTNVTEGIFTQVQKRLNSNKGKLADISERVEVVKKKINKLKGAKKGYAGLFNSTSAYEPLDKLQFYHVNIPSDNKKEKLEGLGEIPLDINCVNDLLLYNTGKNLYKNFVIADALKGPQNIREEEDRDYRALDVPLDLPDLPGIADDLHYENEIGPGIAPSAVVTPNIIENIVDLPAIVQSEPEPKEADIPTPPPFEELPESVPKQSVDVQVELSSEIPKPPEVTEPKINLPPQNDMRSSLMEAIRSRGFGKSKITDGDLMADLRLKLLDRRKGISGTKKPEVVDPDSTLGKISAMIPPPEPKNDVESTSNDEEDWE</sequence>
<comment type="similarity">
    <text evidence="1">Belongs to the WASH1 family.</text>
</comment>
<feature type="domain" description="WASH1 WAHD" evidence="4">
    <location>
        <begin position="4"/>
        <end position="75"/>
    </location>
</feature>
<dbReference type="GO" id="GO:0003779">
    <property type="term" value="F:actin binding"/>
    <property type="evidence" value="ECO:0007669"/>
    <property type="project" value="UniProtKB-KW"/>
</dbReference>
<feature type="domain" description="WASH1 WAHD" evidence="4">
    <location>
        <begin position="157"/>
        <end position="217"/>
    </location>
</feature>
<dbReference type="GO" id="GO:0043014">
    <property type="term" value="F:alpha-tubulin binding"/>
    <property type="evidence" value="ECO:0007669"/>
    <property type="project" value="InterPro"/>
</dbReference>